<dbReference type="EC" id="6.6.1.1" evidence="1"/>
<gene>
    <name evidence="5" type="ORF">ABVK25_006748</name>
</gene>
<evidence type="ECO:0000313" key="6">
    <source>
        <dbReference type="Proteomes" id="UP001590951"/>
    </source>
</evidence>
<evidence type="ECO:0000256" key="1">
    <source>
        <dbReference type="ARBA" id="ARBA00012825"/>
    </source>
</evidence>
<dbReference type="PANTHER" id="PTHR11603:SF132">
    <property type="entry name" value="C2H2-TYPE DOMAIN-CONTAINING PROTEIN"/>
    <property type="match status" value="1"/>
</dbReference>
<sequence>MEATGLVEKIQELTDLELAVLVSLVASQHCIIQTEEGSLDSLEQELRLVASNVFGLSHAVVHCNESTTLEDFNTGILVDGHPGRIDHEDSGKDLELDHDSSRRSRSTSPVKYDSGREDRGIANIVIISGLPMASEQTQIQALELLRTRRIFTHTGVHAALKTFLLIFLDGVGAPRLVHHLNDHIFISHYHDPEDGFANLEEGSEWIEDDRASLASVVHRKVVPDALFANRPALFLQEEVRSLIDLSQTVTVSAEVKAYLQNLITFLRMHRAVGGGISPRATQHFDLLVRCLAPLHGLEFVTPSLVSLAIRKIYPHRIAITSAENERSMQYGSDLAAVSSILDGFRPEDVIDDVLQQVEAPL</sequence>
<evidence type="ECO:0000259" key="4">
    <source>
        <dbReference type="Pfam" id="PF17863"/>
    </source>
</evidence>
<evidence type="ECO:0000256" key="3">
    <source>
        <dbReference type="SAM" id="MobiDB-lite"/>
    </source>
</evidence>
<proteinExistence type="predicted"/>
<evidence type="ECO:0000313" key="5">
    <source>
        <dbReference type="EMBL" id="KAL2053111.1"/>
    </source>
</evidence>
<name>A0ABR4B5H0_9LECA</name>
<reference evidence="5 6" key="1">
    <citation type="submission" date="2024-09" db="EMBL/GenBank/DDBJ databases">
        <title>Rethinking Asexuality: The Enigmatic Case of Functional Sexual Genes in Lepraria (Stereocaulaceae).</title>
        <authorList>
            <person name="Doellman M."/>
            <person name="Sun Y."/>
            <person name="Barcenas-Pena A."/>
            <person name="Lumbsch H.T."/>
            <person name="Grewe F."/>
        </authorList>
    </citation>
    <scope>NUCLEOTIDE SEQUENCE [LARGE SCALE GENOMIC DNA]</scope>
    <source>
        <strain evidence="5 6">Grewe 0041</strain>
    </source>
</reference>
<comment type="caution">
    <text evidence="5">The sequence shown here is derived from an EMBL/GenBank/DDBJ whole genome shotgun (WGS) entry which is preliminary data.</text>
</comment>
<feature type="domain" description="ChlI/MoxR AAA lid" evidence="4">
    <location>
        <begin position="267"/>
        <end position="326"/>
    </location>
</feature>
<feature type="region of interest" description="Disordered" evidence="3">
    <location>
        <begin position="84"/>
        <end position="115"/>
    </location>
</feature>
<dbReference type="Proteomes" id="UP001590951">
    <property type="component" value="Unassembled WGS sequence"/>
</dbReference>
<dbReference type="PANTHER" id="PTHR11603">
    <property type="entry name" value="AAA FAMILY ATPASE"/>
    <property type="match status" value="1"/>
</dbReference>
<comment type="pathway">
    <text evidence="2">Porphyrin-containing compound metabolism.</text>
</comment>
<evidence type="ECO:0000256" key="2">
    <source>
        <dbReference type="ARBA" id="ARBA00023444"/>
    </source>
</evidence>
<dbReference type="EMBL" id="JBHFEH010000023">
    <property type="protein sequence ID" value="KAL2053111.1"/>
    <property type="molecule type" value="Genomic_DNA"/>
</dbReference>
<organism evidence="5 6">
    <name type="scientific">Lepraria finkii</name>
    <dbReference type="NCBI Taxonomy" id="1340010"/>
    <lineage>
        <taxon>Eukaryota</taxon>
        <taxon>Fungi</taxon>
        <taxon>Dikarya</taxon>
        <taxon>Ascomycota</taxon>
        <taxon>Pezizomycotina</taxon>
        <taxon>Lecanoromycetes</taxon>
        <taxon>OSLEUM clade</taxon>
        <taxon>Lecanoromycetidae</taxon>
        <taxon>Lecanorales</taxon>
        <taxon>Lecanorineae</taxon>
        <taxon>Stereocaulaceae</taxon>
        <taxon>Lepraria</taxon>
    </lineage>
</organism>
<accession>A0ABR4B5H0</accession>
<keyword evidence="6" id="KW-1185">Reference proteome</keyword>
<dbReference type="InterPro" id="IPR041628">
    <property type="entry name" value="ChlI/MoxR_AAA_lid"/>
</dbReference>
<feature type="compositionally biased region" description="Basic and acidic residues" evidence="3">
    <location>
        <begin position="84"/>
        <end position="102"/>
    </location>
</feature>
<protein>
    <recommendedName>
        <fullName evidence="1">magnesium chelatase</fullName>
        <ecNumber evidence="1">6.6.1.1</ecNumber>
    </recommendedName>
</protein>
<dbReference type="Pfam" id="PF17863">
    <property type="entry name" value="AAA_lid_2"/>
    <property type="match status" value="1"/>
</dbReference>
<dbReference type="InterPro" id="IPR052041">
    <property type="entry name" value="Nucleic_acid_metab_PIN/TRAM"/>
</dbReference>
<dbReference type="Gene3D" id="1.10.8.80">
    <property type="entry name" value="Magnesium chelatase subunit I, C-Terminal domain"/>
    <property type="match status" value="1"/>
</dbReference>